<evidence type="ECO:0000313" key="2">
    <source>
        <dbReference type="WBParaSite" id="Csp11.Scaffold629.g14330.t1"/>
    </source>
</evidence>
<sequence length="145" mass="17091">MSEGQKEITKSIQMDIKLLKIMGQGLMEAIYVLNDQQNDKEFDGLVLCFRHFQHTLGQMENRNIDSFFVDQATKLVKFGEDSIMFDTVLSINQEEIKLGVKESKRNISSLSLKSNAWNRSFWIIENNEDKHFQHFKFHQRVLYVQ</sequence>
<organism evidence="1 2">
    <name type="scientific">Caenorhabditis tropicalis</name>
    <dbReference type="NCBI Taxonomy" id="1561998"/>
    <lineage>
        <taxon>Eukaryota</taxon>
        <taxon>Metazoa</taxon>
        <taxon>Ecdysozoa</taxon>
        <taxon>Nematoda</taxon>
        <taxon>Chromadorea</taxon>
        <taxon>Rhabditida</taxon>
        <taxon>Rhabditina</taxon>
        <taxon>Rhabditomorpha</taxon>
        <taxon>Rhabditoidea</taxon>
        <taxon>Rhabditidae</taxon>
        <taxon>Peloderinae</taxon>
        <taxon>Caenorhabditis</taxon>
    </lineage>
</organism>
<keyword evidence="1" id="KW-1185">Reference proteome</keyword>
<name>A0A1I7U2Z8_9PELO</name>
<dbReference type="Proteomes" id="UP000095282">
    <property type="component" value="Unplaced"/>
</dbReference>
<reference evidence="2" key="1">
    <citation type="submission" date="2016-11" db="UniProtKB">
        <authorList>
            <consortium name="WormBaseParasite"/>
        </authorList>
    </citation>
    <scope>IDENTIFICATION</scope>
</reference>
<accession>A0A1I7U2Z8</accession>
<protein>
    <submittedName>
        <fullName evidence="2">NR LBD domain-containing protein</fullName>
    </submittedName>
</protein>
<dbReference type="WBParaSite" id="Csp11.Scaffold629.g14330.t1">
    <property type="protein sequence ID" value="Csp11.Scaffold629.g14330.t1"/>
    <property type="gene ID" value="Csp11.Scaffold629.g14330"/>
</dbReference>
<evidence type="ECO:0000313" key="1">
    <source>
        <dbReference type="Proteomes" id="UP000095282"/>
    </source>
</evidence>
<proteinExistence type="predicted"/>
<dbReference type="AlphaFoldDB" id="A0A1I7U2Z8"/>